<protein>
    <submittedName>
        <fullName evidence="1">Uncharacterized protein</fullName>
    </submittedName>
</protein>
<gene>
    <name evidence="1" type="ORF">QWY28_04855</name>
</gene>
<organism evidence="1 2">
    <name type="scientific">Nocardioides oceani</name>
    <dbReference type="NCBI Taxonomy" id="3058369"/>
    <lineage>
        <taxon>Bacteria</taxon>
        <taxon>Bacillati</taxon>
        <taxon>Actinomycetota</taxon>
        <taxon>Actinomycetes</taxon>
        <taxon>Propionibacteriales</taxon>
        <taxon>Nocardioidaceae</taxon>
        <taxon>Nocardioides</taxon>
    </lineage>
</organism>
<keyword evidence="2" id="KW-1185">Reference proteome</keyword>
<evidence type="ECO:0000313" key="2">
    <source>
        <dbReference type="Proteomes" id="UP001168620"/>
    </source>
</evidence>
<dbReference type="Proteomes" id="UP001168620">
    <property type="component" value="Unassembled WGS sequence"/>
</dbReference>
<dbReference type="EMBL" id="JAUHJQ010000001">
    <property type="protein sequence ID" value="MDN4172262.1"/>
    <property type="molecule type" value="Genomic_DNA"/>
</dbReference>
<comment type="caution">
    <text evidence="1">The sequence shown here is derived from an EMBL/GenBank/DDBJ whole genome shotgun (WGS) entry which is preliminary data.</text>
</comment>
<sequence length="82" mass="9037">MFAELSDATKGKMAVMSLRPIKSLGTFHARQTRDGAALARDGQVYVLINELHHGRSGGVDEVEVLFEDGFWMLASRADLTPF</sequence>
<name>A0ABT8FCX6_9ACTN</name>
<evidence type="ECO:0000313" key="1">
    <source>
        <dbReference type="EMBL" id="MDN4172262.1"/>
    </source>
</evidence>
<reference evidence="1" key="1">
    <citation type="submission" date="2023-06" db="EMBL/GenBank/DDBJ databases">
        <title>Draft genome sequence of Nocardioides sp. SOB77.</title>
        <authorList>
            <person name="Zhang G."/>
        </authorList>
    </citation>
    <scope>NUCLEOTIDE SEQUENCE</scope>
    <source>
        <strain evidence="1">SOB77</strain>
    </source>
</reference>
<accession>A0ABT8FCX6</accession>
<dbReference type="RefSeq" id="WP_300951159.1">
    <property type="nucleotide sequence ID" value="NZ_JAUHJQ010000001.1"/>
</dbReference>
<proteinExistence type="predicted"/>